<accession>A0A0B7NPC2</accession>
<keyword evidence="5" id="KW-0479">Metal-binding</keyword>
<dbReference type="PROSITE" id="PS01305">
    <property type="entry name" value="MOAA_NIFB_PQQE"/>
    <property type="match status" value="1"/>
</dbReference>
<keyword evidence="6" id="KW-0408">Iron</keyword>
<dbReference type="InterPro" id="IPR000385">
    <property type="entry name" value="MoaA_NifB_PqqE_Fe-S-bd_CS"/>
</dbReference>
<reference evidence="10 11" key="1">
    <citation type="submission" date="2014-09" db="EMBL/GenBank/DDBJ databases">
        <authorList>
            <person name="Ellenberger Sabrina"/>
        </authorList>
    </citation>
    <scope>NUCLEOTIDE SEQUENCE [LARGE SCALE GENOMIC DNA]</scope>
    <source>
        <strain evidence="10 11">CBS 412.66</strain>
    </source>
</reference>
<evidence type="ECO:0000256" key="1">
    <source>
        <dbReference type="ARBA" id="ARBA00001966"/>
    </source>
</evidence>
<dbReference type="InterPro" id="IPR050105">
    <property type="entry name" value="MoCo_biosynth_MoaA/MoaC"/>
</dbReference>
<keyword evidence="7" id="KW-0411">Iron-sulfur</keyword>
<dbReference type="GO" id="GO:0061798">
    <property type="term" value="F:GTP 3',8'-cyclase activity"/>
    <property type="evidence" value="ECO:0007669"/>
    <property type="project" value="TreeGrafter"/>
</dbReference>
<evidence type="ECO:0000256" key="6">
    <source>
        <dbReference type="ARBA" id="ARBA00023004"/>
    </source>
</evidence>
<keyword evidence="8" id="KW-0501">Molybdenum cofactor biosynthesis</keyword>
<dbReference type="PANTHER" id="PTHR22960">
    <property type="entry name" value="MOLYBDOPTERIN COFACTOR SYNTHESIS PROTEIN A"/>
    <property type="match status" value="1"/>
</dbReference>
<keyword evidence="4" id="KW-0949">S-adenosyl-L-methionine</keyword>
<keyword evidence="3" id="KW-0004">4Fe-4S</keyword>
<comment type="cofactor">
    <cofactor evidence="1">
        <name>[4Fe-4S] cluster</name>
        <dbReference type="ChEBI" id="CHEBI:49883"/>
    </cofactor>
</comment>
<dbReference type="STRING" id="35722.A0A0B7NPC2"/>
<keyword evidence="11" id="KW-1185">Reference proteome</keyword>
<dbReference type="Gene3D" id="3.20.20.70">
    <property type="entry name" value="Aldolase class I"/>
    <property type="match status" value="1"/>
</dbReference>
<evidence type="ECO:0000256" key="7">
    <source>
        <dbReference type="ARBA" id="ARBA00023014"/>
    </source>
</evidence>
<evidence type="ECO:0000256" key="8">
    <source>
        <dbReference type="ARBA" id="ARBA00023150"/>
    </source>
</evidence>
<dbReference type="GO" id="GO:0006777">
    <property type="term" value="P:Mo-molybdopterin cofactor biosynthetic process"/>
    <property type="evidence" value="ECO:0007669"/>
    <property type="project" value="UniProtKB-KW"/>
</dbReference>
<evidence type="ECO:0000256" key="3">
    <source>
        <dbReference type="ARBA" id="ARBA00022485"/>
    </source>
</evidence>
<sequence length="271" mass="30394">MLVINLIHSIQAATAIRSIPDNAYPDSKENVIVAKHLVDNFDRHHNYLRISLTERCNLRCTYCMPEGGVPLTPDAQLLTKDEILRLARLFVGQGVTKIRLTGGEPTVRPDIVELVENLGQLKQEGLQSLAMTSNGIALKRKLPALVKGGMDTLNVSLDTLDPHLFQVMTRRKGFDKVTGAIDEAVRLNMPHVKINTVVMRGVNDKEVLNFAAYTKDHPVNVRFIEYMPFDGNKWNRDKLVPFRELIGRIESVYGRLDKLGDGANDTTKARI</sequence>
<organism evidence="10 11">
    <name type="scientific">Parasitella parasitica</name>
    <dbReference type="NCBI Taxonomy" id="35722"/>
    <lineage>
        <taxon>Eukaryota</taxon>
        <taxon>Fungi</taxon>
        <taxon>Fungi incertae sedis</taxon>
        <taxon>Mucoromycota</taxon>
        <taxon>Mucoromycotina</taxon>
        <taxon>Mucoromycetes</taxon>
        <taxon>Mucorales</taxon>
        <taxon>Mucorineae</taxon>
        <taxon>Mucoraceae</taxon>
        <taxon>Parasitella</taxon>
    </lineage>
</organism>
<evidence type="ECO:0000256" key="5">
    <source>
        <dbReference type="ARBA" id="ARBA00022723"/>
    </source>
</evidence>
<dbReference type="InterPro" id="IPR013785">
    <property type="entry name" value="Aldolase_TIM"/>
</dbReference>
<evidence type="ECO:0000256" key="4">
    <source>
        <dbReference type="ARBA" id="ARBA00022691"/>
    </source>
</evidence>
<dbReference type="SFLD" id="SFLDG01386">
    <property type="entry name" value="main_SPASM_domain-containing"/>
    <property type="match status" value="1"/>
</dbReference>
<dbReference type="Proteomes" id="UP000054107">
    <property type="component" value="Unassembled WGS sequence"/>
</dbReference>
<dbReference type="PROSITE" id="PS51918">
    <property type="entry name" value="RADICAL_SAM"/>
    <property type="match status" value="1"/>
</dbReference>
<evidence type="ECO:0000313" key="11">
    <source>
        <dbReference type="Proteomes" id="UP000054107"/>
    </source>
</evidence>
<dbReference type="GO" id="GO:0061799">
    <property type="term" value="F:cyclic pyranopterin monophosphate synthase activity"/>
    <property type="evidence" value="ECO:0007669"/>
    <property type="project" value="TreeGrafter"/>
</dbReference>
<feature type="domain" description="Radical SAM core" evidence="9">
    <location>
        <begin position="40"/>
        <end position="263"/>
    </location>
</feature>
<dbReference type="AlphaFoldDB" id="A0A0B7NPC2"/>
<dbReference type="GO" id="GO:0051539">
    <property type="term" value="F:4 iron, 4 sulfur cluster binding"/>
    <property type="evidence" value="ECO:0007669"/>
    <property type="project" value="UniProtKB-KW"/>
</dbReference>
<dbReference type="InterPro" id="IPR006638">
    <property type="entry name" value="Elp3/MiaA/NifB-like_rSAM"/>
</dbReference>
<dbReference type="PANTHER" id="PTHR22960:SF0">
    <property type="entry name" value="MOLYBDENUM COFACTOR BIOSYNTHESIS PROTEIN 1"/>
    <property type="match status" value="1"/>
</dbReference>
<dbReference type="Pfam" id="PF04055">
    <property type="entry name" value="Radical_SAM"/>
    <property type="match status" value="1"/>
</dbReference>
<evidence type="ECO:0000313" key="10">
    <source>
        <dbReference type="EMBL" id="CEP17213.1"/>
    </source>
</evidence>
<dbReference type="InterPro" id="IPR007197">
    <property type="entry name" value="rSAM"/>
</dbReference>
<dbReference type="SFLD" id="SFLDS00029">
    <property type="entry name" value="Radical_SAM"/>
    <property type="match status" value="1"/>
</dbReference>
<protein>
    <recommendedName>
        <fullName evidence="9">Radical SAM core domain-containing protein</fullName>
    </recommendedName>
</protein>
<name>A0A0B7NPC2_9FUNG</name>
<dbReference type="GO" id="GO:0046872">
    <property type="term" value="F:metal ion binding"/>
    <property type="evidence" value="ECO:0007669"/>
    <property type="project" value="UniProtKB-KW"/>
</dbReference>
<proteinExistence type="predicted"/>
<gene>
    <name evidence="10" type="primary">PARPA_11507.1 scaffold 44147</name>
</gene>
<dbReference type="OrthoDB" id="429626at2759"/>
<dbReference type="EMBL" id="LN733620">
    <property type="protein sequence ID" value="CEP17213.1"/>
    <property type="molecule type" value="Genomic_DNA"/>
</dbReference>
<dbReference type="SMART" id="SM00729">
    <property type="entry name" value="Elp3"/>
    <property type="match status" value="1"/>
</dbReference>
<dbReference type="CDD" id="cd01335">
    <property type="entry name" value="Radical_SAM"/>
    <property type="match status" value="1"/>
</dbReference>
<dbReference type="SUPFAM" id="SSF102114">
    <property type="entry name" value="Radical SAM enzymes"/>
    <property type="match status" value="1"/>
</dbReference>
<evidence type="ECO:0000256" key="2">
    <source>
        <dbReference type="ARBA" id="ARBA00005046"/>
    </source>
</evidence>
<evidence type="ECO:0000259" key="9">
    <source>
        <dbReference type="PROSITE" id="PS51918"/>
    </source>
</evidence>
<dbReference type="InterPro" id="IPR058240">
    <property type="entry name" value="rSAM_sf"/>
</dbReference>
<comment type="pathway">
    <text evidence="2">Cofactor biosynthesis; molybdopterin biosynthesis.</text>
</comment>
<dbReference type="SFLD" id="SFLDG01067">
    <property type="entry name" value="SPASM/twitch_domain_containing"/>
    <property type="match status" value="1"/>
</dbReference>